<evidence type="ECO:0000256" key="6">
    <source>
        <dbReference type="ARBA" id="ARBA00022630"/>
    </source>
</evidence>
<dbReference type="GO" id="GO:0009636">
    <property type="term" value="P:response to toxic substance"/>
    <property type="evidence" value="ECO:0007669"/>
    <property type="project" value="UniProtKB-KW"/>
</dbReference>
<keyword evidence="8" id="KW-0547">Nucleotide-binding</keyword>
<comment type="catalytic activity">
    <reaction evidence="12">
        <text>3 propionate 3-nitronate + 3 O2 + H2O = 3 3-oxopropanoate + 2 nitrate + nitrite + H2O2 + 3 H(+)</text>
        <dbReference type="Rhea" id="RHEA:57332"/>
        <dbReference type="ChEBI" id="CHEBI:15377"/>
        <dbReference type="ChEBI" id="CHEBI:15378"/>
        <dbReference type="ChEBI" id="CHEBI:15379"/>
        <dbReference type="ChEBI" id="CHEBI:16240"/>
        <dbReference type="ChEBI" id="CHEBI:16301"/>
        <dbReference type="ChEBI" id="CHEBI:17632"/>
        <dbReference type="ChEBI" id="CHEBI:33190"/>
        <dbReference type="ChEBI" id="CHEBI:136067"/>
    </reaction>
</comment>
<evidence type="ECO:0000313" key="14">
    <source>
        <dbReference type="Proteomes" id="UP000280307"/>
    </source>
</evidence>
<name>A0A426TXM0_9CHLR</name>
<keyword evidence="6" id="KW-0285">Flavoprotein</keyword>
<dbReference type="Proteomes" id="UP000280307">
    <property type="component" value="Unassembled WGS sequence"/>
</dbReference>
<keyword evidence="9" id="KW-0560">Oxidoreductase</keyword>
<keyword evidence="7" id="KW-0288">FMN</keyword>
<evidence type="ECO:0000256" key="5">
    <source>
        <dbReference type="ARBA" id="ARBA00022575"/>
    </source>
</evidence>
<proteinExistence type="inferred from homology"/>
<comment type="similarity">
    <text evidence="3">Belongs to the nitronate monooxygenase family. NMO class I subfamily.</text>
</comment>
<dbReference type="GO" id="GO:0018580">
    <property type="term" value="F:nitronate monooxygenase activity"/>
    <property type="evidence" value="ECO:0007669"/>
    <property type="project" value="InterPro"/>
</dbReference>
<evidence type="ECO:0000313" key="13">
    <source>
        <dbReference type="EMBL" id="RRR70523.1"/>
    </source>
</evidence>
<gene>
    <name evidence="13" type="ORF">EI684_13240</name>
</gene>
<comment type="caution">
    <text evidence="13">The sequence shown here is derived from an EMBL/GenBank/DDBJ whole genome shotgun (WGS) entry which is preliminary data.</text>
</comment>
<organism evidence="13 14">
    <name type="scientific">Candidatus Viridilinea halotolerans</name>
    <dbReference type="NCBI Taxonomy" id="2491704"/>
    <lineage>
        <taxon>Bacteria</taxon>
        <taxon>Bacillati</taxon>
        <taxon>Chloroflexota</taxon>
        <taxon>Chloroflexia</taxon>
        <taxon>Chloroflexales</taxon>
        <taxon>Chloroflexineae</taxon>
        <taxon>Oscillochloridaceae</taxon>
        <taxon>Candidatus Viridilinea</taxon>
    </lineage>
</organism>
<evidence type="ECO:0000256" key="2">
    <source>
        <dbReference type="ARBA" id="ARBA00003535"/>
    </source>
</evidence>
<keyword evidence="5" id="KW-0216">Detoxification</keyword>
<evidence type="ECO:0000256" key="8">
    <source>
        <dbReference type="ARBA" id="ARBA00022741"/>
    </source>
</evidence>
<dbReference type="CDD" id="cd04730">
    <property type="entry name" value="NPD_like"/>
    <property type="match status" value="1"/>
</dbReference>
<dbReference type="SUPFAM" id="SSF51412">
    <property type="entry name" value="Inosine monophosphate dehydrogenase (IMPDH)"/>
    <property type="match status" value="1"/>
</dbReference>
<reference evidence="13 14" key="1">
    <citation type="submission" date="2018-12" db="EMBL/GenBank/DDBJ databases">
        <title>Genome Sequence of Candidatus Viridilinea halotolerans isolated from saline sulfide-rich spring.</title>
        <authorList>
            <person name="Grouzdev D.S."/>
            <person name="Burganskaya E.I."/>
            <person name="Krutkina M.S."/>
            <person name="Sukhacheva M.V."/>
            <person name="Gorlenko V.M."/>
        </authorList>
    </citation>
    <scope>NUCLEOTIDE SEQUENCE [LARGE SCALE GENOMIC DNA]</scope>
    <source>
        <strain evidence="13">Chok-6</strain>
    </source>
</reference>
<evidence type="ECO:0000256" key="9">
    <source>
        <dbReference type="ARBA" id="ARBA00023002"/>
    </source>
</evidence>
<dbReference type="InterPro" id="IPR004136">
    <property type="entry name" value="NMO"/>
</dbReference>
<comment type="cofactor">
    <cofactor evidence="1">
        <name>FMN</name>
        <dbReference type="ChEBI" id="CHEBI:58210"/>
    </cofactor>
</comment>
<dbReference type="PANTHER" id="PTHR42747:SF3">
    <property type="entry name" value="NITRONATE MONOOXYGENASE-RELATED"/>
    <property type="match status" value="1"/>
</dbReference>
<dbReference type="AlphaFoldDB" id="A0A426TXM0"/>
<dbReference type="InterPro" id="IPR013785">
    <property type="entry name" value="Aldolase_TIM"/>
</dbReference>
<evidence type="ECO:0000256" key="1">
    <source>
        <dbReference type="ARBA" id="ARBA00001917"/>
    </source>
</evidence>
<evidence type="ECO:0000256" key="12">
    <source>
        <dbReference type="ARBA" id="ARBA00049401"/>
    </source>
</evidence>
<evidence type="ECO:0000256" key="10">
    <source>
        <dbReference type="ARBA" id="ARBA00023033"/>
    </source>
</evidence>
<accession>A0A426TXM0</accession>
<dbReference type="Gene3D" id="3.20.20.70">
    <property type="entry name" value="Aldolase class I"/>
    <property type="match status" value="1"/>
</dbReference>
<dbReference type="EMBL" id="RSAS01000515">
    <property type="protein sequence ID" value="RRR70523.1"/>
    <property type="molecule type" value="Genomic_DNA"/>
</dbReference>
<evidence type="ECO:0000256" key="7">
    <source>
        <dbReference type="ARBA" id="ARBA00022643"/>
    </source>
</evidence>
<protein>
    <recommendedName>
        <fullName evidence="4">Probable nitronate monooxygenase</fullName>
    </recommendedName>
    <alternativeName>
        <fullName evidence="11">Propionate 3-nitronate monooxygenase</fullName>
    </alternativeName>
</protein>
<dbReference type="PANTHER" id="PTHR42747">
    <property type="entry name" value="NITRONATE MONOOXYGENASE-RELATED"/>
    <property type="match status" value="1"/>
</dbReference>
<dbReference type="GO" id="GO:0000166">
    <property type="term" value="F:nucleotide binding"/>
    <property type="evidence" value="ECO:0007669"/>
    <property type="project" value="UniProtKB-KW"/>
</dbReference>
<keyword evidence="10 13" id="KW-0503">Monooxygenase</keyword>
<evidence type="ECO:0000256" key="11">
    <source>
        <dbReference type="ARBA" id="ARBA00031155"/>
    </source>
</evidence>
<dbReference type="FunFam" id="3.20.20.70:FF:000154">
    <property type="entry name" value="Probable nitronate monooxygenase"/>
    <property type="match status" value="1"/>
</dbReference>
<sequence>MFKHLFGTSLPIIQAPLAGIQGSTMALAVNAVGGLGSLPAAMLSLEDLQRELTILQAQGQPYNVNFFSHTPPTPDAQREADWRAALAPYYAELGLELDAIPVGPARTPFSAAAAALLAQVRPPVVSFHFGLPAPELLAQVRATGAKILSTATTVEEARWLAAQGVDAIIAQGIEAGGHRGTFLSHDLSSQLSTLALVPQIIDAVNIPVIATGGIADARGVAAVLALGAVAAQVGTSYMLCTEAKTSPLHRAALISEAANFTAVTNLFTGRPARGIVNRIMRELGPMQAGIPPFPMAAAAMAPLRTRAEERGFTDFSPLWAGQNATGCRNVSAGELTLGLVG</sequence>
<comment type="function">
    <text evidence="2">Nitronate monooxygenase that uses molecular oxygen to catalyze the oxidative denitrification of alkyl nitronates. Acts on propionate 3-nitronate (P3N), the presumed physiological substrate. Probably functions in the detoxification of P3N, a metabolic poison produced by plants and fungi as a defense mechanism.</text>
</comment>
<evidence type="ECO:0000256" key="3">
    <source>
        <dbReference type="ARBA" id="ARBA00009881"/>
    </source>
</evidence>
<evidence type="ECO:0000256" key="4">
    <source>
        <dbReference type="ARBA" id="ARBA00013457"/>
    </source>
</evidence>
<dbReference type="Pfam" id="PF03060">
    <property type="entry name" value="NMO"/>
    <property type="match status" value="1"/>
</dbReference>